<dbReference type="SMART" id="SM00342">
    <property type="entry name" value="HTH_ARAC"/>
    <property type="match status" value="1"/>
</dbReference>
<keyword evidence="11" id="KW-1185">Reference proteome</keyword>
<name>A0ABU5QPG4_9BACT</name>
<keyword evidence="2 10" id="KW-0489">Methyltransferase</keyword>
<dbReference type="InterPro" id="IPR014048">
    <property type="entry name" value="MethylDNA_cys_MeTrfase_DNA-bd"/>
</dbReference>
<evidence type="ECO:0000256" key="3">
    <source>
        <dbReference type="ARBA" id="ARBA00022679"/>
    </source>
</evidence>
<keyword evidence="3 10" id="KW-0808">Transferase</keyword>
<evidence type="ECO:0000256" key="4">
    <source>
        <dbReference type="ARBA" id="ARBA00022763"/>
    </source>
</evidence>
<dbReference type="InterPro" id="IPR036217">
    <property type="entry name" value="MethylDNA_cys_MeTrfase_DNAb"/>
</dbReference>
<evidence type="ECO:0000256" key="5">
    <source>
        <dbReference type="ARBA" id="ARBA00023015"/>
    </source>
</evidence>
<keyword evidence="4" id="KW-0227">DNA damage</keyword>
<dbReference type="PROSITE" id="PS00374">
    <property type="entry name" value="MGMT"/>
    <property type="match status" value="1"/>
</dbReference>
<dbReference type="RefSeq" id="WP_323249859.1">
    <property type="nucleotide sequence ID" value="NZ_JAYFUL010000018.1"/>
</dbReference>
<dbReference type="PANTHER" id="PTHR10815:SF13">
    <property type="entry name" value="METHYLATED-DNA--PROTEIN-CYSTEINE METHYLTRANSFERASE"/>
    <property type="match status" value="1"/>
</dbReference>
<dbReference type="Pfam" id="PF01035">
    <property type="entry name" value="DNA_binding_1"/>
    <property type="match status" value="1"/>
</dbReference>
<dbReference type="InterPro" id="IPR036631">
    <property type="entry name" value="MGMT_N_sf"/>
</dbReference>
<protein>
    <submittedName>
        <fullName evidence="10">Methylated-DNA--[protein]-cysteine S-methyltransferase</fullName>
        <ecNumber evidence="10">2.1.1.63</ecNumber>
    </submittedName>
</protein>
<dbReference type="InterPro" id="IPR036388">
    <property type="entry name" value="WH-like_DNA-bd_sf"/>
</dbReference>
<dbReference type="EC" id="2.1.1.63" evidence="10"/>
<dbReference type="Gene3D" id="1.10.10.60">
    <property type="entry name" value="Homeodomain-like"/>
    <property type="match status" value="1"/>
</dbReference>
<evidence type="ECO:0000256" key="2">
    <source>
        <dbReference type="ARBA" id="ARBA00022603"/>
    </source>
</evidence>
<reference evidence="10 11" key="1">
    <citation type="submission" date="2023-12" db="EMBL/GenBank/DDBJ databases">
        <title>Novel species of the genus Arcicella isolated from rivers.</title>
        <authorList>
            <person name="Lu H."/>
        </authorList>
    </citation>
    <scope>NUCLEOTIDE SEQUENCE [LARGE SCALE GENOMIC DNA]</scope>
    <source>
        <strain evidence="10 11">LMG 21963</strain>
    </source>
</reference>
<dbReference type="InterPro" id="IPR018060">
    <property type="entry name" value="HTH_AraC"/>
</dbReference>
<dbReference type="SUPFAM" id="SSF46689">
    <property type="entry name" value="Homeodomain-like"/>
    <property type="match status" value="1"/>
</dbReference>
<evidence type="ECO:0000256" key="6">
    <source>
        <dbReference type="ARBA" id="ARBA00023163"/>
    </source>
</evidence>
<keyword evidence="5" id="KW-0805">Transcription regulation</keyword>
<dbReference type="InterPro" id="IPR009057">
    <property type="entry name" value="Homeodomain-like_sf"/>
</dbReference>
<dbReference type="NCBIfam" id="TIGR00589">
    <property type="entry name" value="ogt"/>
    <property type="match status" value="1"/>
</dbReference>
<dbReference type="Pfam" id="PF12833">
    <property type="entry name" value="HTH_18"/>
    <property type="match status" value="1"/>
</dbReference>
<evidence type="ECO:0000256" key="7">
    <source>
        <dbReference type="ARBA" id="ARBA00023204"/>
    </source>
</evidence>
<sequence length="281" mass="31609">MTTDTYHYERIAKAIEFITDNITAQPSLEEVAEKVNLSPFHFQRIFTEWAGVSPKKFLQFLTADYLKAKIKDTATLVEAAEIAGLSSQSRVYDLFTGIEAVTPQEFKSGGKGLHIDYAYHETPFGECFMAVTERGICGMAFTNEVSKNEDLETFKQKWHFATIEENPSVTEQYVQRIFTPHLSSLDKLHLLVQGTNFQLKVWEALLTIPQGSLTTYQQIADSIGHNKAVRAVGTAVGNNPIAYLIPCHRVIRKEGKLGEYHWGSIRKKALVGWEAAKSAEF</sequence>
<evidence type="ECO:0000313" key="11">
    <source>
        <dbReference type="Proteomes" id="UP001304671"/>
    </source>
</evidence>
<comment type="catalytic activity">
    <reaction evidence="8">
        <text>a 6-O-methyl-2'-deoxyguanosine in DNA + L-cysteinyl-[protein] = S-methyl-L-cysteinyl-[protein] + a 2'-deoxyguanosine in DNA</text>
        <dbReference type="Rhea" id="RHEA:24000"/>
        <dbReference type="Rhea" id="RHEA-COMP:10131"/>
        <dbReference type="Rhea" id="RHEA-COMP:10132"/>
        <dbReference type="Rhea" id="RHEA-COMP:11367"/>
        <dbReference type="Rhea" id="RHEA-COMP:11368"/>
        <dbReference type="ChEBI" id="CHEBI:29950"/>
        <dbReference type="ChEBI" id="CHEBI:82612"/>
        <dbReference type="ChEBI" id="CHEBI:85445"/>
        <dbReference type="ChEBI" id="CHEBI:85448"/>
        <dbReference type="EC" id="2.1.1.63"/>
    </reaction>
</comment>
<dbReference type="SUPFAM" id="SSF53155">
    <property type="entry name" value="Methylated DNA-protein cysteine methyltransferase domain"/>
    <property type="match status" value="1"/>
</dbReference>
<comment type="caution">
    <text evidence="10">The sequence shown here is derived from an EMBL/GenBank/DDBJ whole genome shotgun (WGS) entry which is preliminary data.</text>
</comment>
<dbReference type="EMBL" id="JAYFUL010000018">
    <property type="protein sequence ID" value="MEA5258624.1"/>
    <property type="molecule type" value="Genomic_DNA"/>
</dbReference>
<keyword evidence="7" id="KW-0234">DNA repair</keyword>
<dbReference type="PANTHER" id="PTHR10815">
    <property type="entry name" value="METHYLATED-DNA--PROTEIN-CYSTEINE METHYLTRANSFERASE"/>
    <property type="match status" value="1"/>
</dbReference>
<dbReference type="SUPFAM" id="SSF46767">
    <property type="entry name" value="Methylated DNA-protein cysteine methyltransferase, C-terminal domain"/>
    <property type="match status" value="1"/>
</dbReference>
<organism evidence="10 11">
    <name type="scientific">Arcicella aquatica</name>
    <dbReference type="NCBI Taxonomy" id="217141"/>
    <lineage>
        <taxon>Bacteria</taxon>
        <taxon>Pseudomonadati</taxon>
        <taxon>Bacteroidota</taxon>
        <taxon>Cytophagia</taxon>
        <taxon>Cytophagales</taxon>
        <taxon>Flectobacillaceae</taxon>
        <taxon>Arcicella</taxon>
    </lineage>
</organism>
<dbReference type="GO" id="GO:0003908">
    <property type="term" value="F:methylated-DNA-[protein]-cysteine S-methyltransferase activity"/>
    <property type="evidence" value="ECO:0007669"/>
    <property type="project" value="UniProtKB-EC"/>
</dbReference>
<comment type="catalytic activity">
    <reaction evidence="1">
        <text>a 4-O-methyl-thymidine in DNA + L-cysteinyl-[protein] = a thymidine in DNA + S-methyl-L-cysteinyl-[protein]</text>
        <dbReference type="Rhea" id="RHEA:53428"/>
        <dbReference type="Rhea" id="RHEA-COMP:10131"/>
        <dbReference type="Rhea" id="RHEA-COMP:10132"/>
        <dbReference type="Rhea" id="RHEA-COMP:13555"/>
        <dbReference type="Rhea" id="RHEA-COMP:13556"/>
        <dbReference type="ChEBI" id="CHEBI:29950"/>
        <dbReference type="ChEBI" id="CHEBI:82612"/>
        <dbReference type="ChEBI" id="CHEBI:137386"/>
        <dbReference type="ChEBI" id="CHEBI:137387"/>
        <dbReference type="EC" id="2.1.1.63"/>
    </reaction>
</comment>
<dbReference type="PROSITE" id="PS01124">
    <property type="entry name" value="HTH_ARAC_FAMILY_2"/>
    <property type="match status" value="1"/>
</dbReference>
<feature type="domain" description="HTH araC/xylS-type" evidence="9">
    <location>
        <begin position="12"/>
        <end position="109"/>
    </location>
</feature>
<gene>
    <name evidence="10" type="ORF">VB264_12580</name>
</gene>
<keyword evidence="6" id="KW-0804">Transcription</keyword>
<dbReference type="Gene3D" id="1.10.10.10">
    <property type="entry name" value="Winged helix-like DNA-binding domain superfamily/Winged helix DNA-binding domain"/>
    <property type="match status" value="1"/>
</dbReference>
<evidence type="ECO:0000256" key="1">
    <source>
        <dbReference type="ARBA" id="ARBA00001286"/>
    </source>
</evidence>
<evidence type="ECO:0000313" key="10">
    <source>
        <dbReference type="EMBL" id="MEA5258624.1"/>
    </source>
</evidence>
<dbReference type="GO" id="GO:0032259">
    <property type="term" value="P:methylation"/>
    <property type="evidence" value="ECO:0007669"/>
    <property type="project" value="UniProtKB-KW"/>
</dbReference>
<dbReference type="InterPro" id="IPR001497">
    <property type="entry name" value="MethylDNA_cys_MeTrfase_AS"/>
</dbReference>
<dbReference type="CDD" id="cd06445">
    <property type="entry name" value="ATase"/>
    <property type="match status" value="1"/>
</dbReference>
<accession>A0ABU5QPG4</accession>
<dbReference type="Gene3D" id="3.30.160.70">
    <property type="entry name" value="Methylated DNA-protein cysteine methyltransferase domain"/>
    <property type="match status" value="1"/>
</dbReference>
<dbReference type="Proteomes" id="UP001304671">
    <property type="component" value="Unassembled WGS sequence"/>
</dbReference>
<evidence type="ECO:0000256" key="8">
    <source>
        <dbReference type="ARBA" id="ARBA00049348"/>
    </source>
</evidence>
<evidence type="ECO:0000259" key="9">
    <source>
        <dbReference type="PROSITE" id="PS01124"/>
    </source>
</evidence>
<proteinExistence type="predicted"/>